<comment type="catalytic activity">
    <reaction evidence="1 11">
        <text>[protein]-peptidylproline (omega=180) = [protein]-peptidylproline (omega=0)</text>
        <dbReference type="Rhea" id="RHEA:16237"/>
        <dbReference type="Rhea" id="RHEA-COMP:10747"/>
        <dbReference type="Rhea" id="RHEA-COMP:10748"/>
        <dbReference type="ChEBI" id="CHEBI:83833"/>
        <dbReference type="ChEBI" id="CHEBI:83834"/>
        <dbReference type="EC" id="5.2.1.8"/>
    </reaction>
</comment>
<accession>A0A917CNN0</accession>
<dbReference type="RefSeq" id="WP_188529138.1">
    <property type="nucleotide sequence ID" value="NZ_BMGR01000002.1"/>
</dbReference>
<comment type="function">
    <text evidence="11">Plays a major role in protein secretion by helping the post-translocational extracellular folding of several secreted proteins.</text>
</comment>
<dbReference type="PANTHER" id="PTHR47245">
    <property type="entry name" value="PEPTIDYLPROLYL ISOMERASE"/>
    <property type="match status" value="1"/>
</dbReference>
<dbReference type="InterPro" id="IPR023058">
    <property type="entry name" value="PPIase_PpiC_CS"/>
</dbReference>
<comment type="caution">
    <text evidence="15">The sequence shown here is derived from an EMBL/GenBank/DDBJ whole genome shotgun (WGS) entry which is preliminary data.</text>
</comment>
<dbReference type="PROSITE" id="PS50198">
    <property type="entry name" value="PPIC_PPIASE_2"/>
    <property type="match status" value="1"/>
</dbReference>
<evidence type="ECO:0000256" key="6">
    <source>
        <dbReference type="ARBA" id="ARBA00023110"/>
    </source>
</evidence>
<dbReference type="EC" id="5.2.1.8" evidence="11"/>
<dbReference type="Gene3D" id="3.10.50.40">
    <property type="match status" value="1"/>
</dbReference>
<feature type="compositionally biased region" description="Low complexity" evidence="12">
    <location>
        <begin position="20"/>
        <end position="29"/>
    </location>
</feature>
<keyword evidence="13" id="KW-0812">Transmembrane</keyword>
<dbReference type="Pfam" id="PF13616">
    <property type="entry name" value="Rotamase_3"/>
    <property type="match status" value="1"/>
</dbReference>
<evidence type="ECO:0000256" key="13">
    <source>
        <dbReference type="SAM" id="Phobius"/>
    </source>
</evidence>
<dbReference type="AlphaFoldDB" id="A0A917CNN0"/>
<evidence type="ECO:0000256" key="12">
    <source>
        <dbReference type="SAM" id="MobiDB-lite"/>
    </source>
</evidence>
<dbReference type="HAMAP" id="MF_01145">
    <property type="entry name" value="Foldase_PrsA"/>
    <property type="match status" value="1"/>
</dbReference>
<dbReference type="Proteomes" id="UP000644756">
    <property type="component" value="Unassembled WGS sequence"/>
</dbReference>
<keyword evidence="10" id="KW-0449">Lipoprotein</keyword>
<comment type="subcellular location">
    <subcellularLocation>
        <location evidence="2">Cell membrane</location>
        <topology evidence="2">Lipid-anchor</topology>
    </subcellularLocation>
</comment>
<keyword evidence="13" id="KW-1133">Transmembrane helix</keyword>
<keyword evidence="16" id="KW-1185">Reference proteome</keyword>
<dbReference type="InterPro" id="IPR027304">
    <property type="entry name" value="Trigger_fact/SurA_dom_sf"/>
</dbReference>
<evidence type="ECO:0000256" key="2">
    <source>
        <dbReference type="ARBA" id="ARBA00004193"/>
    </source>
</evidence>
<name>A0A917CNN0_9BACL</name>
<proteinExistence type="inferred from homology"/>
<evidence type="ECO:0000256" key="4">
    <source>
        <dbReference type="ARBA" id="ARBA00022475"/>
    </source>
</evidence>
<evidence type="ECO:0000256" key="11">
    <source>
        <dbReference type="HAMAP-Rule" id="MF_01145"/>
    </source>
</evidence>
<dbReference type="PROSITE" id="PS01096">
    <property type="entry name" value="PPIC_PPIASE_1"/>
    <property type="match status" value="1"/>
</dbReference>
<protein>
    <recommendedName>
        <fullName evidence="11">Foldase protein PrsA</fullName>
        <ecNumber evidence="11">5.2.1.8</ecNumber>
    </recommendedName>
</protein>
<dbReference type="PANTHER" id="PTHR47245:SF1">
    <property type="entry name" value="FOLDASE PROTEIN PRSA"/>
    <property type="match status" value="1"/>
</dbReference>
<feature type="compositionally biased region" description="Polar residues" evidence="12">
    <location>
        <begin position="1"/>
        <end position="12"/>
    </location>
</feature>
<keyword evidence="4 11" id="KW-1003">Cell membrane</keyword>
<comment type="similarity">
    <text evidence="3 11">Belongs to the PrsA family.</text>
</comment>
<dbReference type="GO" id="GO:0006457">
    <property type="term" value="P:protein folding"/>
    <property type="evidence" value="ECO:0007669"/>
    <property type="project" value="UniProtKB-UniRule"/>
</dbReference>
<gene>
    <name evidence="15" type="primary">prsA1</name>
    <name evidence="11" type="synonym">prsA</name>
    <name evidence="15" type="ORF">GCM10010916_07480</name>
</gene>
<reference evidence="15" key="1">
    <citation type="journal article" date="2014" name="Int. J. Syst. Evol. Microbiol.">
        <title>Complete genome sequence of Corynebacterium casei LMG S-19264T (=DSM 44701T), isolated from a smear-ripened cheese.</title>
        <authorList>
            <consortium name="US DOE Joint Genome Institute (JGI-PGF)"/>
            <person name="Walter F."/>
            <person name="Albersmeier A."/>
            <person name="Kalinowski J."/>
            <person name="Ruckert C."/>
        </authorList>
    </citation>
    <scope>NUCLEOTIDE SEQUENCE</scope>
    <source>
        <strain evidence="15">CGMCC 1.12987</strain>
    </source>
</reference>
<feature type="domain" description="PpiC" evidence="14">
    <location>
        <begin position="193"/>
        <end position="283"/>
    </location>
</feature>
<keyword evidence="7 11" id="KW-0472">Membrane</keyword>
<evidence type="ECO:0000256" key="5">
    <source>
        <dbReference type="ARBA" id="ARBA00022729"/>
    </source>
</evidence>
<dbReference type="InterPro" id="IPR050245">
    <property type="entry name" value="PrsA_foldase"/>
</dbReference>
<evidence type="ECO:0000313" key="15">
    <source>
        <dbReference type="EMBL" id="GGF92624.1"/>
    </source>
</evidence>
<dbReference type="SUPFAM" id="SSF54534">
    <property type="entry name" value="FKBP-like"/>
    <property type="match status" value="1"/>
</dbReference>
<sequence length="346" mass="37638">MKDSENNGTHDQIAQGEPVNGNGTTAGAAASTPSGLLNTKIWIGISFVLCALLVAMIAFGPEGKKAESSEAVATVNGVAIGKDKLYDALVGQGGTAALENLITEELIRQEAEKANVTVSESDIDGEIGKIRVDYPSDEEFQSVLQQNGLTEEVLRKQIKIQLEMRKVLEPQIQVTDEELQQYYDQHKDSLGTPEQVQASHILVGTQEEAEQILEELKQGADFAALAKEKSTDPGTKDNGGDLGYFGRGAMDPAFEEAAFALDNNEISGVVQSSFGYHIIKTVDHKAAVTPTFEEKKDEIREDLINEKLYNLSGTWLQEIRTAAKIDNKLQPEQDNTEEAVTNNTVQ</sequence>
<evidence type="ECO:0000256" key="7">
    <source>
        <dbReference type="ARBA" id="ARBA00023136"/>
    </source>
</evidence>
<evidence type="ECO:0000259" key="14">
    <source>
        <dbReference type="PROSITE" id="PS50198"/>
    </source>
</evidence>
<dbReference type="InterPro" id="IPR046357">
    <property type="entry name" value="PPIase_dom_sf"/>
</dbReference>
<dbReference type="InterPro" id="IPR000297">
    <property type="entry name" value="PPIase_PpiC"/>
</dbReference>
<evidence type="ECO:0000313" key="16">
    <source>
        <dbReference type="Proteomes" id="UP000644756"/>
    </source>
</evidence>
<evidence type="ECO:0000256" key="1">
    <source>
        <dbReference type="ARBA" id="ARBA00000971"/>
    </source>
</evidence>
<dbReference type="GO" id="GO:0003755">
    <property type="term" value="F:peptidyl-prolyl cis-trans isomerase activity"/>
    <property type="evidence" value="ECO:0007669"/>
    <property type="project" value="UniProtKB-UniRule"/>
</dbReference>
<evidence type="ECO:0000256" key="8">
    <source>
        <dbReference type="ARBA" id="ARBA00023139"/>
    </source>
</evidence>
<dbReference type="SUPFAM" id="SSF109998">
    <property type="entry name" value="Triger factor/SurA peptide-binding domain-like"/>
    <property type="match status" value="1"/>
</dbReference>
<keyword evidence="8" id="KW-0564">Palmitate</keyword>
<keyword evidence="6 11" id="KW-0697">Rotamase</keyword>
<feature type="region of interest" description="Disordered" evidence="12">
    <location>
        <begin position="1"/>
        <end position="29"/>
    </location>
</feature>
<evidence type="ECO:0000256" key="9">
    <source>
        <dbReference type="ARBA" id="ARBA00023235"/>
    </source>
</evidence>
<organism evidence="15 16">
    <name type="scientific">Paenibacillus abyssi</name>
    <dbReference type="NCBI Taxonomy" id="1340531"/>
    <lineage>
        <taxon>Bacteria</taxon>
        <taxon>Bacillati</taxon>
        <taxon>Bacillota</taxon>
        <taxon>Bacilli</taxon>
        <taxon>Bacillales</taxon>
        <taxon>Paenibacillaceae</taxon>
        <taxon>Paenibacillus</taxon>
    </lineage>
</organism>
<evidence type="ECO:0000256" key="3">
    <source>
        <dbReference type="ARBA" id="ARBA00006071"/>
    </source>
</evidence>
<dbReference type="Gene3D" id="1.10.4030.10">
    <property type="entry name" value="Porin chaperone SurA, peptide-binding domain"/>
    <property type="match status" value="1"/>
</dbReference>
<keyword evidence="9 11" id="KW-0413">Isomerase</keyword>
<feature type="transmembrane region" description="Helical" evidence="13">
    <location>
        <begin position="41"/>
        <end position="59"/>
    </location>
</feature>
<dbReference type="GO" id="GO:0005886">
    <property type="term" value="C:plasma membrane"/>
    <property type="evidence" value="ECO:0007669"/>
    <property type="project" value="UniProtKB-SubCell"/>
</dbReference>
<dbReference type="EMBL" id="BMGR01000002">
    <property type="protein sequence ID" value="GGF92624.1"/>
    <property type="molecule type" value="Genomic_DNA"/>
</dbReference>
<reference evidence="15" key="2">
    <citation type="submission" date="2020-09" db="EMBL/GenBank/DDBJ databases">
        <authorList>
            <person name="Sun Q."/>
            <person name="Zhou Y."/>
        </authorList>
    </citation>
    <scope>NUCLEOTIDE SEQUENCE</scope>
    <source>
        <strain evidence="15">CGMCC 1.12987</strain>
    </source>
</reference>
<dbReference type="InterPro" id="IPR023059">
    <property type="entry name" value="Foldase_PrsA"/>
</dbReference>
<keyword evidence="5 11" id="KW-0732">Signal</keyword>
<dbReference type="Pfam" id="PF13624">
    <property type="entry name" value="SurA_N_3"/>
    <property type="match status" value="1"/>
</dbReference>
<evidence type="ECO:0000256" key="10">
    <source>
        <dbReference type="ARBA" id="ARBA00023288"/>
    </source>
</evidence>